<dbReference type="SUPFAM" id="SSF47095">
    <property type="entry name" value="HMG-box"/>
    <property type="match status" value="2"/>
</dbReference>
<evidence type="ECO:0000256" key="5">
    <source>
        <dbReference type="SAM" id="MobiDB-lite"/>
    </source>
</evidence>
<dbReference type="OrthoDB" id="1919336at2759"/>
<dbReference type="InParanoid" id="A0A6P3FP17"/>
<proteinExistence type="predicted"/>
<feature type="compositionally biased region" description="Polar residues" evidence="5">
    <location>
        <begin position="195"/>
        <end position="209"/>
    </location>
</feature>
<dbReference type="SMART" id="SM00398">
    <property type="entry name" value="HMG"/>
    <property type="match status" value="2"/>
</dbReference>
<feature type="region of interest" description="Disordered" evidence="5">
    <location>
        <begin position="409"/>
        <end position="428"/>
    </location>
</feature>
<dbReference type="PANTHER" id="PTHR46318:SF1">
    <property type="entry name" value="UPSTREAM-BINDING FACTOR 1-LIKE PROTEIN 1-RELATED"/>
    <property type="match status" value="1"/>
</dbReference>
<dbReference type="PROSITE" id="PS50118">
    <property type="entry name" value="HMG_BOX_2"/>
    <property type="match status" value="2"/>
</dbReference>
<name>A0A6P3FP17_OCTDE</name>
<dbReference type="GeneID" id="101566896"/>
<dbReference type="Gene3D" id="1.10.30.10">
    <property type="entry name" value="High mobility group box domain"/>
    <property type="match status" value="2"/>
</dbReference>
<dbReference type="GO" id="GO:0005634">
    <property type="term" value="C:nucleus"/>
    <property type="evidence" value="ECO:0007669"/>
    <property type="project" value="UniProtKB-SubCell"/>
</dbReference>
<dbReference type="AlphaFoldDB" id="A0A6P3FP17"/>
<keyword evidence="2 4" id="KW-0238">DNA-binding</keyword>
<dbReference type="CDD" id="cd21998">
    <property type="entry name" value="HMG-box_UBF1_rpt1-like"/>
    <property type="match status" value="1"/>
</dbReference>
<organism evidence="7 8">
    <name type="scientific">Octodon degus</name>
    <name type="common">Degu</name>
    <name type="synonym">Sciurus degus</name>
    <dbReference type="NCBI Taxonomy" id="10160"/>
    <lineage>
        <taxon>Eukaryota</taxon>
        <taxon>Metazoa</taxon>
        <taxon>Chordata</taxon>
        <taxon>Craniata</taxon>
        <taxon>Vertebrata</taxon>
        <taxon>Euteleostomi</taxon>
        <taxon>Mammalia</taxon>
        <taxon>Eutheria</taxon>
        <taxon>Euarchontoglires</taxon>
        <taxon>Glires</taxon>
        <taxon>Rodentia</taxon>
        <taxon>Hystricomorpha</taxon>
        <taxon>Octodontidae</taxon>
        <taxon>Octodon</taxon>
    </lineage>
</organism>
<reference evidence="8" key="1">
    <citation type="submission" date="2025-08" db="UniProtKB">
        <authorList>
            <consortium name="RefSeq"/>
        </authorList>
    </citation>
    <scope>IDENTIFICATION</scope>
</reference>
<dbReference type="Pfam" id="PF00505">
    <property type="entry name" value="HMG_box"/>
    <property type="match status" value="1"/>
</dbReference>
<evidence type="ECO:0000256" key="4">
    <source>
        <dbReference type="PROSITE-ProRule" id="PRU00267"/>
    </source>
</evidence>
<feature type="domain" description="HMG box" evidence="6">
    <location>
        <begin position="100"/>
        <end position="168"/>
    </location>
</feature>
<dbReference type="FunCoup" id="A0A6P3FP17">
    <property type="interactions" value="71"/>
</dbReference>
<feature type="region of interest" description="Disordered" evidence="5">
    <location>
        <begin position="300"/>
        <end position="389"/>
    </location>
</feature>
<dbReference type="PANTHER" id="PTHR46318">
    <property type="entry name" value="UPSTREAM BINDING TRANSCRIPTION FACTOR"/>
    <property type="match status" value="1"/>
</dbReference>
<evidence type="ECO:0000313" key="8">
    <source>
        <dbReference type="RefSeq" id="XP_004642111.1"/>
    </source>
</evidence>
<dbReference type="CDD" id="cd22003">
    <property type="entry name" value="HMG-box_UBF1_rpt6-like"/>
    <property type="match status" value="1"/>
</dbReference>
<dbReference type="InterPro" id="IPR051762">
    <property type="entry name" value="UBF1"/>
</dbReference>
<feature type="region of interest" description="Disordered" evidence="5">
    <location>
        <begin position="169"/>
        <end position="211"/>
    </location>
</feature>
<comment type="subcellular location">
    <subcellularLocation>
        <location evidence="1">Nucleus</location>
    </subcellularLocation>
</comment>
<dbReference type="Proteomes" id="UP000515203">
    <property type="component" value="Unplaced"/>
</dbReference>
<accession>A0A6P3FP17</accession>
<dbReference type="GO" id="GO:0003677">
    <property type="term" value="F:DNA binding"/>
    <property type="evidence" value="ECO:0007669"/>
    <property type="project" value="UniProtKB-UniRule"/>
</dbReference>
<protein>
    <submittedName>
        <fullName evidence="8">Upstream-binding factor 1-like protein 1</fullName>
    </submittedName>
</protein>
<feature type="domain" description="HMG box" evidence="6">
    <location>
        <begin position="222"/>
        <end position="288"/>
    </location>
</feature>
<feature type="DNA-binding region" description="HMG box" evidence="4">
    <location>
        <begin position="100"/>
        <end position="168"/>
    </location>
</feature>
<evidence type="ECO:0000259" key="6">
    <source>
        <dbReference type="PROSITE" id="PS50118"/>
    </source>
</evidence>
<evidence type="ECO:0000256" key="2">
    <source>
        <dbReference type="ARBA" id="ARBA00023125"/>
    </source>
</evidence>
<feature type="compositionally biased region" description="Basic and acidic residues" evidence="5">
    <location>
        <begin position="363"/>
        <end position="375"/>
    </location>
</feature>
<dbReference type="InterPro" id="IPR009071">
    <property type="entry name" value="HMG_box_dom"/>
</dbReference>
<sequence>MEPPPSQGRWSKKDIRRLLLRIENNLLSSDNPGSEVDESQPDWEKIAFQGFSGDVCKLKWTEICSELGKFQPLAKVVQEARKLISSRNGNNGSQKHPDFPKRPLTAYFRFYKEQRLQYSQKYPQMNNHELAKILAGKYRQLPQEVKQKYTEEYWKDREEFEEKVAQFWQNHPDQVQSSKKSGGGKRSPNKAPKNAQDSVQSVRPPSKTNAFGKYVKFHGEPAKPPMTAYSKFQDDWWSKKELEDLSPKERRVEIGRRWHRVPPALREQYRQQAEELQRHYWVDLDLWLKGLSPEEYAAYKKRSSGKGKIVTSPGDPNPSFSRRDLPPSPATPLQEEPGKENGPQTPGTDAPGAVSSRQPHSPGSEKTRKEPKEEDGISSDSSNEDEDEDMNLTLALIWAEEPLVGHGEIHSRKSTYSRSLSLSLEAGS</sequence>
<evidence type="ECO:0000256" key="3">
    <source>
        <dbReference type="ARBA" id="ARBA00023242"/>
    </source>
</evidence>
<evidence type="ECO:0000256" key="1">
    <source>
        <dbReference type="ARBA" id="ARBA00004123"/>
    </source>
</evidence>
<feature type="DNA-binding region" description="HMG box" evidence="4">
    <location>
        <begin position="222"/>
        <end position="288"/>
    </location>
</feature>
<dbReference type="RefSeq" id="XP_004642111.1">
    <property type="nucleotide sequence ID" value="XM_004642054.1"/>
</dbReference>
<keyword evidence="7" id="KW-1185">Reference proteome</keyword>
<evidence type="ECO:0000313" key="7">
    <source>
        <dbReference type="Proteomes" id="UP000515203"/>
    </source>
</evidence>
<gene>
    <name evidence="8" type="primary">LOC101566896</name>
</gene>
<dbReference type="InterPro" id="IPR036910">
    <property type="entry name" value="HMG_box_dom_sf"/>
</dbReference>
<keyword evidence="3 4" id="KW-0539">Nucleus</keyword>